<reference evidence="2" key="1">
    <citation type="submission" date="2016-02" db="EMBL/GenBank/DDBJ databases">
        <authorList>
            <person name="Holder M.E."/>
            <person name="Ajami N.J."/>
            <person name="Petrosino J.F."/>
        </authorList>
    </citation>
    <scope>NUCLEOTIDE SEQUENCE [LARGE SCALE GENOMIC DNA]</scope>
    <source>
        <strain evidence="2">DSM 12838</strain>
    </source>
</reference>
<protein>
    <submittedName>
        <fullName evidence="1">Uncharacterized protein</fullName>
    </submittedName>
</protein>
<proteinExistence type="predicted"/>
<evidence type="ECO:0000313" key="1">
    <source>
        <dbReference type="EMBL" id="AMD92150.1"/>
    </source>
</evidence>
<dbReference type="PROSITE" id="PS51257">
    <property type="entry name" value="PROKAR_LIPOPROTEIN"/>
    <property type="match status" value="1"/>
</dbReference>
<organism evidence="1 2">
    <name type="scientific">Desulfomicrobium orale DSM 12838</name>
    <dbReference type="NCBI Taxonomy" id="888061"/>
    <lineage>
        <taxon>Bacteria</taxon>
        <taxon>Pseudomonadati</taxon>
        <taxon>Thermodesulfobacteriota</taxon>
        <taxon>Desulfovibrionia</taxon>
        <taxon>Desulfovibrionales</taxon>
        <taxon>Desulfomicrobiaceae</taxon>
        <taxon>Desulfomicrobium</taxon>
    </lineage>
</organism>
<keyword evidence="2" id="KW-1185">Reference proteome</keyword>
<dbReference type="Proteomes" id="UP000063964">
    <property type="component" value="Chromosome"/>
</dbReference>
<dbReference type="KEGG" id="doa:AXF15_02860"/>
<name>A0A120KMU6_9BACT</name>
<dbReference type="AlphaFoldDB" id="A0A120KMU6"/>
<accession>A0A120KMU6</accession>
<sequence length="242" mass="27330">MKMRQIFLILTPLLIMAGCSGGYPFRTDRQHEKYLVTAEQPVSTGYPVSTQRTMQSMQHWDLLADKVASQGSKALEHFFAGADMGVYVAPAGTTPFAKAYREALITQLFAYGVPVTFSPEGSVTLEVQIQTRGPIRRVGNPGFQERRKKHPGIRKTVEPEFLQVKDEEGKYQRIPIISEEEGYFGSNDSKAEIQVNTSLVHPGGYVYRDSSIFYVEVSQMHNYVHRKPLGDAYLKRYTLVDN</sequence>
<gene>
    <name evidence="1" type="ORF">AXF15_02860</name>
</gene>
<evidence type="ECO:0000313" key="2">
    <source>
        <dbReference type="Proteomes" id="UP000063964"/>
    </source>
</evidence>
<dbReference type="EMBL" id="CP014230">
    <property type="protein sequence ID" value="AMD92150.1"/>
    <property type="molecule type" value="Genomic_DNA"/>
</dbReference>
<dbReference type="STRING" id="888061.AXF15_02860"/>